<accession>A0A6H1P7D2</accession>
<reference evidence="1 2" key="2">
    <citation type="submission" date="2020-04" db="EMBL/GenBank/DDBJ databases">
        <authorList>
            <person name="Fomenkov A."/>
            <person name="Anton B.P."/>
            <person name="Roberts R.J."/>
        </authorList>
    </citation>
    <scope>NUCLEOTIDE SEQUENCE [LARGE SCALE GENOMIC DNA]</scope>
    <source>
        <strain evidence="1 2">S2</strain>
    </source>
</reference>
<dbReference type="Proteomes" id="UP000501868">
    <property type="component" value="Chromosome"/>
</dbReference>
<protein>
    <submittedName>
        <fullName evidence="1">Spore germination protein</fullName>
    </submittedName>
</protein>
<dbReference type="EMBL" id="CP051128">
    <property type="protein sequence ID" value="QIZ09342.1"/>
    <property type="molecule type" value="Genomic_DNA"/>
</dbReference>
<dbReference type="AlphaFoldDB" id="A0A6H1P7D2"/>
<evidence type="ECO:0000313" key="2">
    <source>
        <dbReference type="Proteomes" id="UP000501868"/>
    </source>
</evidence>
<organism evidence="1 2">
    <name type="scientific">Priestia megaterium</name>
    <name type="common">Bacillus megaterium</name>
    <dbReference type="NCBI Taxonomy" id="1404"/>
    <lineage>
        <taxon>Bacteria</taxon>
        <taxon>Bacillati</taxon>
        <taxon>Bacillota</taxon>
        <taxon>Bacilli</taxon>
        <taxon>Bacillales</taxon>
        <taxon>Bacillaceae</taxon>
        <taxon>Priestia</taxon>
    </lineage>
</organism>
<evidence type="ECO:0000313" key="1">
    <source>
        <dbReference type="EMBL" id="QIZ09342.1"/>
    </source>
</evidence>
<proteinExistence type="predicted"/>
<sequence>MKWLKKWLFKKSVILDPAHEFDDNGYGNLSSDLEHNEALLKNIFQNCSDIVYRKIARAGNI</sequence>
<reference evidence="1 2" key="1">
    <citation type="submission" date="2020-04" db="EMBL/GenBank/DDBJ databases">
        <title>Genome-Wide Identification of 5-Methylcytosine Sites in Bacterial Genomes By High-Throughput Sequencing of MspJI Restriction Fragments.</title>
        <authorList>
            <person name="Wu V."/>
        </authorList>
    </citation>
    <scope>NUCLEOTIDE SEQUENCE [LARGE SCALE GENOMIC DNA]</scope>
    <source>
        <strain evidence="1 2">S2</strain>
    </source>
</reference>
<gene>
    <name evidence="1" type="ORF">HFZ78_23775</name>
</gene>
<name>A0A6H1P7D2_PRIMG</name>